<protein>
    <recommendedName>
        <fullName evidence="3">Transcriptional regulator</fullName>
    </recommendedName>
</protein>
<name>A0A1G5BRJ5_9FIRM</name>
<dbReference type="Proteomes" id="UP000198636">
    <property type="component" value="Unassembled WGS sequence"/>
</dbReference>
<evidence type="ECO:0000313" key="1">
    <source>
        <dbReference type="EMBL" id="SCX92664.1"/>
    </source>
</evidence>
<dbReference type="InterPro" id="IPR036388">
    <property type="entry name" value="WH-like_DNA-bd_sf"/>
</dbReference>
<dbReference type="EMBL" id="FMUS01000002">
    <property type="protein sequence ID" value="SCX92664.1"/>
    <property type="molecule type" value="Genomic_DNA"/>
</dbReference>
<accession>A0A1G5BRJ5</accession>
<evidence type="ECO:0000313" key="2">
    <source>
        <dbReference type="Proteomes" id="UP000198636"/>
    </source>
</evidence>
<keyword evidence="2" id="KW-1185">Reference proteome</keyword>
<dbReference type="Gene3D" id="1.10.10.10">
    <property type="entry name" value="Winged helix-like DNA-binding domain superfamily/Winged helix DNA-binding domain"/>
    <property type="match status" value="1"/>
</dbReference>
<dbReference type="InterPro" id="IPR043128">
    <property type="entry name" value="Rev_trsase/Diguanyl_cyclase"/>
</dbReference>
<proteinExistence type="predicted"/>
<dbReference type="RefSeq" id="WP_091539584.1">
    <property type="nucleotide sequence ID" value="NZ_FMUS01000002.1"/>
</dbReference>
<gene>
    <name evidence="1" type="ORF">SAMN03080606_00499</name>
</gene>
<dbReference type="OrthoDB" id="4986073at2"/>
<dbReference type="InterPro" id="IPR036390">
    <property type="entry name" value="WH_DNA-bd_sf"/>
</dbReference>
<dbReference type="STRING" id="1120976.SAMN03080606_00499"/>
<dbReference type="AlphaFoldDB" id="A0A1G5BRJ5"/>
<evidence type="ECO:0008006" key="3">
    <source>
        <dbReference type="Google" id="ProtNLM"/>
    </source>
</evidence>
<dbReference type="SUPFAM" id="SSF46785">
    <property type="entry name" value="Winged helix' DNA-binding domain"/>
    <property type="match status" value="1"/>
</dbReference>
<dbReference type="Gene3D" id="3.30.70.270">
    <property type="match status" value="1"/>
</dbReference>
<reference evidence="1 2" key="1">
    <citation type="submission" date="2016-10" db="EMBL/GenBank/DDBJ databases">
        <authorList>
            <person name="de Groot N.N."/>
        </authorList>
    </citation>
    <scope>NUCLEOTIDE SEQUENCE [LARGE SCALE GENOMIC DNA]</scope>
    <source>
        <strain evidence="1 2">DSM 18978</strain>
    </source>
</reference>
<organism evidence="1 2">
    <name type="scientific">Alkaliphilus peptidifermentans DSM 18978</name>
    <dbReference type="NCBI Taxonomy" id="1120976"/>
    <lineage>
        <taxon>Bacteria</taxon>
        <taxon>Bacillati</taxon>
        <taxon>Bacillota</taxon>
        <taxon>Clostridia</taxon>
        <taxon>Peptostreptococcales</taxon>
        <taxon>Natronincolaceae</taxon>
        <taxon>Alkaliphilus</taxon>
    </lineage>
</organism>
<sequence>MKKIGIVGHTDNINRIQQVIDKSFPNIDGYPIQTNEMSHIQTTVNYLKEHINDFDGIIFTGKILFDIMNHSMHSQNPWVYIENDESQLQRILLEASLKHHMDITQISIDSYSEGTVRAIYEDSGLSSGQYSAYVSKLDIFKETFIDDLFKFHKNNYLARPDLICITGISSVYRLLQAHQVPSLLLTPNENAIKNRLYNLLEKIRLENMSISQIVVISIEIDVNNEYDLISENEYSIMLQKTRITEEVYKFTQRIQAAVIETEKNYLLFTTKQIVEFETKNLGELSILSSIKNKTNNTVSVGIGFGITAREAKVNAIIGKNKALKMGGNQCFVVYDRNRMERITPFDRSNSSISPLDLPLKDISEKSGVSINNIYQLKCIMDIYKKSTFTSLELSEEFGNSLRSMNRIIERLEQAGYIEVVGKKIVGKAGRPSRILKLLI</sequence>